<feature type="region of interest" description="Disordered" evidence="1">
    <location>
        <begin position="175"/>
        <end position="277"/>
    </location>
</feature>
<evidence type="ECO:0000313" key="2">
    <source>
        <dbReference type="EMBL" id="KAJ7021361.1"/>
    </source>
</evidence>
<feature type="compositionally biased region" description="Low complexity" evidence="1">
    <location>
        <begin position="25"/>
        <end position="41"/>
    </location>
</feature>
<dbReference type="EMBL" id="JARJCM010000234">
    <property type="protein sequence ID" value="KAJ7021361.1"/>
    <property type="molecule type" value="Genomic_DNA"/>
</dbReference>
<feature type="compositionally biased region" description="Low complexity" evidence="1">
    <location>
        <begin position="175"/>
        <end position="198"/>
    </location>
</feature>
<gene>
    <name evidence="2" type="ORF">C8F04DRAFT_1273791</name>
</gene>
<feature type="region of interest" description="Disordered" evidence="1">
    <location>
        <begin position="452"/>
        <end position="477"/>
    </location>
</feature>
<dbReference type="Proteomes" id="UP001218188">
    <property type="component" value="Unassembled WGS sequence"/>
</dbReference>
<proteinExistence type="predicted"/>
<protein>
    <submittedName>
        <fullName evidence="2">Uncharacterized protein</fullName>
    </submittedName>
</protein>
<feature type="compositionally biased region" description="Low complexity" evidence="1">
    <location>
        <begin position="222"/>
        <end position="236"/>
    </location>
</feature>
<feature type="compositionally biased region" description="Basic residues" evidence="1">
    <location>
        <begin position="237"/>
        <end position="248"/>
    </location>
</feature>
<sequence>MSEALPVTVDIAAARLDDQTNAGASGHPGTTTGGDSDTSNSQVAPVSDPSADKTGDAGGAPQEPATNKSSATAAPNPVQPSSATQKSATQQDPALPRAGSPTLVVPTDPDAAAAPAGGPATATTEKQPVEQPPLQTQTPGAVVGGDAPQEGVVVGAAEAPAAIPAAVVEVPAQAPNAATKAVPPPAQTATAADAVKVKNQPTAKKVVPPSNWETRSANQGGAAAAAKKSTSSSATPSRKRKGPSRKAGTKSGGAWVSRHPEPTPIPDRPNDRPLLNPRITYPLDPRTIDIRYWPFDLAQPQDTLLHAQAKHYLHRCFVNSIEDYDEIVAVHASQPMINGGERYNFEQVPLHLHANAQLFSKSGKTVDNDGNPIMPDIVSDTEYSLFYIVTEANWAALTLRQKQEVLRRRCAVVYKVPSLPKPPVDFDEDGFAEYTHNERLAFVQDLGFRQSAARESTPGPTDADQEGGGPYLKKGRPSDLIYCHRQRLAREEAAAADGADPPQEDQALNLLSNLVPDLTVMPPVGWNDLATHEVAYNFLRNLDNIPTRDLRWSEVKWSIFANRRTFIGRRKPGLKDGRGDPRLRHCLDDFDGWTSMTDHYDFECVHLDQNTTLFMSATRVHCVLTIEDSIGAGMHGLPGSNTLYCVLTALHNLITDRISTNASHEKSRLFLAKNWEFFVIVLTDPGNSHVEDGRERGEEDKVYVPQRICDHVPDLETADGILDILALRSYMILYFALTPSAYIGTKPSTVKPFARALNITEHVWQAIMCSWGLAIQLDDYISENYNFIAKEGCKFETFYHAGNEAVISMAVAMASYREARTDLKQWLPFTSTEFEAQLRQMLGRFCYIHVPTLRT</sequence>
<comment type="caution">
    <text evidence="2">The sequence shown here is derived from an EMBL/GenBank/DDBJ whole genome shotgun (WGS) entry which is preliminary data.</text>
</comment>
<feature type="region of interest" description="Disordered" evidence="1">
    <location>
        <begin position="16"/>
        <end position="147"/>
    </location>
</feature>
<evidence type="ECO:0000313" key="3">
    <source>
        <dbReference type="Proteomes" id="UP001218188"/>
    </source>
</evidence>
<organism evidence="2 3">
    <name type="scientific">Mycena alexandri</name>
    <dbReference type="NCBI Taxonomy" id="1745969"/>
    <lineage>
        <taxon>Eukaryota</taxon>
        <taxon>Fungi</taxon>
        <taxon>Dikarya</taxon>
        <taxon>Basidiomycota</taxon>
        <taxon>Agaricomycotina</taxon>
        <taxon>Agaricomycetes</taxon>
        <taxon>Agaricomycetidae</taxon>
        <taxon>Agaricales</taxon>
        <taxon>Marasmiineae</taxon>
        <taxon>Mycenaceae</taxon>
        <taxon>Mycena</taxon>
    </lineage>
</organism>
<feature type="compositionally biased region" description="Low complexity" evidence="1">
    <location>
        <begin position="106"/>
        <end position="124"/>
    </location>
</feature>
<keyword evidence="3" id="KW-1185">Reference proteome</keyword>
<name>A0AAD6S530_9AGAR</name>
<feature type="compositionally biased region" description="Polar residues" evidence="1">
    <location>
        <begin position="64"/>
        <end position="92"/>
    </location>
</feature>
<dbReference type="AlphaFoldDB" id="A0AAD6S530"/>
<evidence type="ECO:0000256" key="1">
    <source>
        <dbReference type="SAM" id="MobiDB-lite"/>
    </source>
</evidence>
<reference evidence="2" key="1">
    <citation type="submission" date="2023-03" db="EMBL/GenBank/DDBJ databases">
        <title>Massive genome expansion in bonnet fungi (Mycena s.s.) driven by repeated elements and novel gene families across ecological guilds.</title>
        <authorList>
            <consortium name="Lawrence Berkeley National Laboratory"/>
            <person name="Harder C.B."/>
            <person name="Miyauchi S."/>
            <person name="Viragh M."/>
            <person name="Kuo A."/>
            <person name="Thoen E."/>
            <person name="Andreopoulos B."/>
            <person name="Lu D."/>
            <person name="Skrede I."/>
            <person name="Drula E."/>
            <person name="Henrissat B."/>
            <person name="Morin E."/>
            <person name="Kohler A."/>
            <person name="Barry K."/>
            <person name="LaButti K."/>
            <person name="Morin E."/>
            <person name="Salamov A."/>
            <person name="Lipzen A."/>
            <person name="Mereny Z."/>
            <person name="Hegedus B."/>
            <person name="Baldrian P."/>
            <person name="Stursova M."/>
            <person name="Weitz H."/>
            <person name="Taylor A."/>
            <person name="Grigoriev I.V."/>
            <person name="Nagy L.G."/>
            <person name="Martin F."/>
            <person name="Kauserud H."/>
        </authorList>
    </citation>
    <scope>NUCLEOTIDE SEQUENCE</scope>
    <source>
        <strain evidence="2">CBHHK200</strain>
    </source>
</reference>
<accession>A0AAD6S530</accession>